<proteinExistence type="predicted"/>
<gene>
    <name evidence="2" type="ORF">UFOPK1722_00566</name>
</gene>
<reference evidence="2" key="1">
    <citation type="submission" date="2020-05" db="EMBL/GenBank/DDBJ databases">
        <authorList>
            <person name="Chiriac C."/>
            <person name="Salcher M."/>
            <person name="Ghai R."/>
            <person name="Kavagutti S V."/>
        </authorList>
    </citation>
    <scope>NUCLEOTIDE SEQUENCE</scope>
</reference>
<protein>
    <submittedName>
        <fullName evidence="2">Unannotated protein</fullName>
    </submittedName>
</protein>
<evidence type="ECO:0000313" key="2">
    <source>
        <dbReference type="EMBL" id="CAB4573849.1"/>
    </source>
</evidence>
<name>A0A6J6EEJ7_9ZZZZ</name>
<feature type="region of interest" description="Disordered" evidence="1">
    <location>
        <begin position="20"/>
        <end position="55"/>
    </location>
</feature>
<sequence>MSAGADQDSVDEAFPVVAFKPVGALGKPTGSKNTDDGVPNDDAPPTTYTGVNLTS</sequence>
<evidence type="ECO:0000256" key="1">
    <source>
        <dbReference type="SAM" id="MobiDB-lite"/>
    </source>
</evidence>
<dbReference type="EMBL" id="CAEZTS010000035">
    <property type="protein sequence ID" value="CAB4573849.1"/>
    <property type="molecule type" value="Genomic_DNA"/>
</dbReference>
<feature type="compositionally biased region" description="Polar residues" evidence="1">
    <location>
        <begin position="46"/>
        <end position="55"/>
    </location>
</feature>
<accession>A0A6J6EEJ7</accession>
<dbReference type="AlphaFoldDB" id="A0A6J6EEJ7"/>
<organism evidence="2">
    <name type="scientific">freshwater metagenome</name>
    <dbReference type="NCBI Taxonomy" id="449393"/>
    <lineage>
        <taxon>unclassified sequences</taxon>
        <taxon>metagenomes</taxon>
        <taxon>ecological metagenomes</taxon>
    </lineage>
</organism>